<dbReference type="GO" id="GO:0000155">
    <property type="term" value="F:phosphorelay sensor kinase activity"/>
    <property type="evidence" value="ECO:0007669"/>
    <property type="project" value="InterPro"/>
</dbReference>
<evidence type="ECO:0000256" key="7">
    <source>
        <dbReference type="SAM" id="MobiDB-lite"/>
    </source>
</evidence>
<keyword evidence="8" id="KW-0472">Membrane</keyword>
<evidence type="ECO:0000256" key="3">
    <source>
        <dbReference type="ARBA" id="ARBA00022553"/>
    </source>
</evidence>
<dbReference type="InterPro" id="IPR004358">
    <property type="entry name" value="Sig_transdc_His_kin-like_C"/>
</dbReference>
<gene>
    <name evidence="10" type="ORF">BDD14_4584</name>
</gene>
<dbReference type="AlphaFoldDB" id="A0A4Q7Z0F6"/>
<dbReference type="GO" id="GO:0005886">
    <property type="term" value="C:plasma membrane"/>
    <property type="evidence" value="ECO:0007669"/>
    <property type="project" value="TreeGrafter"/>
</dbReference>
<dbReference type="EC" id="2.7.13.3" evidence="2"/>
<dbReference type="PRINTS" id="PR00344">
    <property type="entry name" value="BCTRLSENSOR"/>
</dbReference>
<keyword evidence="4" id="KW-0808">Transferase</keyword>
<dbReference type="InterPro" id="IPR036890">
    <property type="entry name" value="HATPase_C_sf"/>
</dbReference>
<dbReference type="Proteomes" id="UP000292958">
    <property type="component" value="Unassembled WGS sequence"/>
</dbReference>
<feature type="transmembrane region" description="Helical" evidence="8">
    <location>
        <begin position="40"/>
        <end position="64"/>
    </location>
</feature>
<organism evidence="10 11">
    <name type="scientific">Edaphobacter modestus</name>
    <dbReference type="NCBI Taxonomy" id="388466"/>
    <lineage>
        <taxon>Bacteria</taxon>
        <taxon>Pseudomonadati</taxon>
        <taxon>Acidobacteriota</taxon>
        <taxon>Terriglobia</taxon>
        <taxon>Terriglobales</taxon>
        <taxon>Acidobacteriaceae</taxon>
        <taxon>Edaphobacter</taxon>
    </lineage>
</organism>
<dbReference type="Gene3D" id="3.30.565.10">
    <property type="entry name" value="Histidine kinase-like ATPase, C-terminal domain"/>
    <property type="match status" value="1"/>
</dbReference>
<dbReference type="RefSeq" id="WP_130421201.1">
    <property type="nucleotide sequence ID" value="NZ_SHKW01000001.1"/>
</dbReference>
<dbReference type="Pfam" id="PF02518">
    <property type="entry name" value="HATPase_c"/>
    <property type="match status" value="1"/>
</dbReference>
<dbReference type="GO" id="GO:0004721">
    <property type="term" value="F:phosphoprotein phosphatase activity"/>
    <property type="evidence" value="ECO:0007669"/>
    <property type="project" value="TreeGrafter"/>
</dbReference>
<evidence type="ECO:0000313" key="10">
    <source>
        <dbReference type="EMBL" id="RZU42983.1"/>
    </source>
</evidence>
<feature type="domain" description="Histidine kinase" evidence="9">
    <location>
        <begin position="79"/>
        <end position="300"/>
    </location>
</feature>
<dbReference type="PANTHER" id="PTHR45453:SF1">
    <property type="entry name" value="PHOSPHATE REGULON SENSOR PROTEIN PHOR"/>
    <property type="match status" value="1"/>
</dbReference>
<evidence type="ECO:0000259" key="9">
    <source>
        <dbReference type="PROSITE" id="PS50109"/>
    </source>
</evidence>
<dbReference type="OrthoDB" id="9773956at2"/>
<dbReference type="SUPFAM" id="SSF47384">
    <property type="entry name" value="Homodimeric domain of signal transducing histidine kinase"/>
    <property type="match status" value="1"/>
</dbReference>
<dbReference type="CDD" id="cd00082">
    <property type="entry name" value="HisKA"/>
    <property type="match status" value="1"/>
</dbReference>
<dbReference type="InterPro" id="IPR003594">
    <property type="entry name" value="HATPase_dom"/>
</dbReference>
<evidence type="ECO:0000256" key="2">
    <source>
        <dbReference type="ARBA" id="ARBA00012438"/>
    </source>
</evidence>
<dbReference type="InterPro" id="IPR003661">
    <property type="entry name" value="HisK_dim/P_dom"/>
</dbReference>
<sequence length="324" mass="35818">MNITRRRGTIAFFITLGVLLVGLAVTLNIGWVVLNERTVALAVLGIILFALLIAGVVLNTVFLVREVRRNERQDSFLNAVTHELKTPIASIRLYLETLQRRPVDDVQRQQFYANMLADSDRLLATVEQVLKAGQLGQRHRQQSRTLIDLEPLVADCIAITLKRHHLSPENMVLEPVSGAVHLRVMGIAEDLRTAVLNLLDNAVKYSPEGVRVRCSLSITHYTWATLKITDTGLGLPPNQNKRIFRRFYRVPGRAMTRIKGTGLGLFLVRAIARQHGGNATASSPGPNLGTTITLTLPLANPTTTSEPSAASFKNKQQKGVEERA</sequence>
<evidence type="ECO:0000256" key="6">
    <source>
        <dbReference type="ARBA" id="ARBA00023012"/>
    </source>
</evidence>
<feature type="region of interest" description="Disordered" evidence="7">
    <location>
        <begin position="298"/>
        <end position="324"/>
    </location>
</feature>
<dbReference type="SMART" id="SM00387">
    <property type="entry name" value="HATPase_c"/>
    <property type="match status" value="1"/>
</dbReference>
<keyword evidence="6" id="KW-0902">Two-component regulatory system</keyword>
<dbReference type="PROSITE" id="PS50109">
    <property type="entry name" value="HIS_KIN"/>
    <property type="match status" value="1"/>
</dbReference>
<feature type="compositionally biased region" description="Polar residues" evidence="7">
    <location>
        <begin position="305"/>
        <end position="314"/>
    </location>
</feature>
<dbReference type="InterPro" id="IPR050351">
    <property type="entry name" value="BphY/WalK/GraS-like"/>
</dbReference>
<feature type="transmembrane region" description="Helical" evidence="8">
    <location>
        <begin position="12"/>
        <end position="34"/>
    </location>
</feature>
<evidence type="ECO:0000256" key="1">
    <source>
        <dbReference type="ARBA" id="ARBA00000085"/>
    </source>
</evidence>
<dbReference type="Pfam" id="PF00512">
    <property type="entry name" value="HisKA"/>
    <property type="match status" value="1"/>
</dbReference>
<dbReference type="GO" id="GO:0016036">
    <property type="term" value="P:cellular response to phosphate starvation"/>
    <property type="evidence" value="ECO:0007669"/>
    <property type="project" value="TreeGrafter"/>
</dbReference>
<dbReference type="EMBL" id="SHKW01000001">
    <property type="protein sequence ID" value="RZU42983.1"/>
    <property type="molecule type" value="Genomic_DNA"/>
</dbReference>
<dbReference type="Gene3D" id="1.10.287.130">
    <property type="match status" value="1"/>
</dbReference>
<dbReference type="InterPro" id="IPR005467">
    <property type="entry name" value="His_kinase_dom"/>
</dbReference>
<dbReference type="SMART" id="SM00388">
    <property type="entry name" value="HisKA"/>
    <property type="match status" value="1"/>
</dbReference>
<protein>
    <recommendedName>
        <fullName evidence="2">histidine kinase</fullName>
        <ecNumber evidence="2">2.7.13.3</ecNumber>
    </recommendedName>
</protein>
<name>A0A4Q7Z0F6_9BACT</name>
<proteinExistence type="predicted"/>
<evidence type="ECO:0000256" key="4">
    <source>
        <dbReference type="ARBA" id="ARBA00022679"/>
    </source>
</evidence>
<comment type="catalytic activity">
    <reaction evidence="1">
        <text>ATP + protein L-histidine = ADP + protein N-phospho-L-histidine.</text>
        <dbReference type="EC" id="2.7.13.3"/>
    </reaction>
</comment>
<reference evidence="10 11" key="1">
    <citation type="submission" date="2019-02" db="EMBL/GenBank/DDBJ databases">
        <title>Genomic Encyclopedia of Archaeal and Bacterial Type Strains, Phase II (KMG-II): from individual species to whole genera.</title>
        <authorList>
            <person name="Goeker M."/>
        </authorList>
    </citation>
    <scope>NUCLEOTIDE SEQUENCE [LARGE SCALE GENOMIC DNA]</scope>
    <source>
        <strain evidence="10 11">DSM 18101</strain>
    </source>
</reference>
<accession>A0A4Q7Z0F6</accession>
<dbReference type="InterPro" id="IPR036097">
    <property type="entry name" value="HisK_dim/P_sf"/>
</dbReference>
<comment type="caution">
    <text evidence="10">The sequence shown here is derived from an EMBL/GenBank/DDBJ whole genome shotgun (WGS) entry which is preliminary data.</text>
</comment>
<evidence type="ECO:0000313" key="11">
    <source>
        <dbReference type="Proteomes" id="UP000292958"/>
    </source>
</evidence>
<dbReference type="SUPFAM" id="SSF55874">
    <property type="entry name" value="ATPase domain of HSP90 chaperone/DNA topoisomerase II/histidine kinase"/>
    <property type="match status" value="1"/>
</dbReference>
<keyword evidence="8" id="KW-1133">Transmembrane helix</keyword>
<keyword evidence="11" id="KW-1185">Reference proteome</keyword>
<dbReference type="PANTHER" id="PTHR45453">
    <property type="entry name" value="PHOSPHATE REGULON SENSOR PROTEIN PHOR"/>
    <property type="match status" value="1"/>
</dbReference>
<keyword evidence="3" id="KW-0597">Phosphoprotein</keyword>
<evidence type="ECO:0000256" key="5">
    <source>
        <dbReference type="ARBA" id="ARBA00022777"/>
    </source>
</evidence>
<dbReference type="CDD" id="cd00075">
    <property type="entry name" value="HATPase"/>
    <property type="match status" value="1"/>
</dbReference>
<keyword evidence="5" id="KW-0418">Kinase</keyword>
<keyword evidence="8" id="KW-0812">Transmembrane</keyword>
<evidence type="ECO:0000256" key="8">
    <source>
        <dbReference type="SAM" id="Phobius"/>
    </source>
</evidence>